<evidence type="ECO:0000313" key="2">
    <source>
        <dbReference type="Proteomes" id="UP000436006"/>
    </source>
</evidence>
<accession>A0A7K1SCZ0</accession>
<reference evidence="1 2" key="1">
    <citation type="submission" date="2019-12" db="EMBL/GenBank/DDBJ databases">
        <title>Spirosoma sp. HMF4905 genome sequencing and assembly.</title>
        <authorList>
            <person name="Kang H."/>
            <person name="Cha I."/>
            <person name="Kim H."/>
            <person name="Joh K."/>
        </authorList>
    </citation>
    <scope>NUCLEOTIDE SEQUENCE [LARGE SCALE GENOMIC DNA]</scope>
    <source>
        <strain evidence="1 2">HMF4905</strain>
    </source>
</reference>
<dbReference type="EMBL" id="WPIN01000005">
    <property type="protein sequence ID" value="MVM31672.1"/>
    <property type="molecule type" value="Genomic_DNA"/>
</dbReference>
<dbReference type="Gene3D" id="2.180.10.10">
    <property type="entry name" value="RHS repeat-associated core"/>
    <property type="match status" value="1"/>
</dbReference>
<gene>
    <name evidence="1" type="ORF">GO755_16615</name>
</gene>
<dbReference type="AlphaFoldDB" id="A0A7K1SCZ0"/>
<evidence type="ECO:0000313" key="1">
    <source>
        <dbReference type="EMBL" id="MVM31672.1"/>
    </source>
</evidence>
<proteinExistence type="predicted"/>
<name>A0A7K1SCZ0_9BACT</name>
<protein>
    <recommendedName>
        <fullName evidence="3">RHS repeat protein</fullName>
    </recommendedName>
</protein>
<keyword evidence="2" id="KW-1185">Reference proteome</keyword>
<dbReference type="Proteomes" id="UP000436006">
    <property type="component" value="Unassembled WGS sequence"/>
</dbReference>
<comment type="caution">
    <text evidence="1">The sequence shown here is derived from an EMBL/GenBank/DDBJ whole genome shotgun (WGS) entry which is preliminary data.</text>
</comment>
<dbReference type="RefSeq" id="WP_157586284.1">
    <property type="nucleotide sequence ID" value="NZ_WPIN01000005.1"/>
</dbReference>
<sequence length="269" mass="30715">MRAFYFFIGVILFLSACQDSNEAQPADTPVQSLADLPNEYQLILNGSSVAGRLKSETHIGQLSGEWRYNQQGKLAEGRRYKSGQITTADQYRYNAAGQLRYVQHFTNGCAFSSLSTCSGPITWISYDEIDTDNAGRIQESRTFLKQSGQWELQSITAYEYDNQNQPLKVLHYDSMRKLGSTQEFTYDNKGNVILLRELNMTATPDFADRTFQYNYDQGLNPYAGTVHYISPFFSSRHMQHTAGTTYEYTANGYPARIRQNNLVTELTYY</sequence>
<evidence type="ECO:0008006" key="3">
    <source>
        <dbReference type="Google" id="ProtNLM"/>
    </source>
</evidence>
<dbReference type="PROSITE" id="PS51257">
    <property type="entry name" value="PROKAR_LIPOPROTEIN"/>
    <property type="match status" value="1"/>
</dbReference>
<organism evidence="1 2">
    <name type="scientific">Spirosoma arboris</name>
    <dbReference type="NCBI Taxonomy" id="2682092"/>
    <lineage>
        <taxon>Bacteria</taxon>
        <taxon>Pseudomonadati</taxon>
        <taxon>Bacteroidota</taxon>
        <taxon>Cytophagia</taxon>
        <taxon>Cytophagales</taxon>
        <taxon>Cytophagaceae</taxon>
        <taxon>Spirosoma</taxon>
    </lineage>
</organism>